<dbReference type="PROSITE" id="PS52035">
    <property type="entry name" value="PEPTIDASE_M14"/>
    <property type="match status" value="1"/>
</dbReference>
<evidence type="ECO:0000256" key="8">
    <source>
        <dbReference type="ARBA" id="ARBA00022723"/>
    </source>
</evidence>
<dbReference type="GO" id="GO:0005615">
    <property type="term" value="C:extracellular space"/>
    <property type="evidence" value="ECO:0007669"/>
    <property type="project" value="TreeGrafter"/>
</dbReference>
<dbReference type="GO" id="GO:0006508">
    <property type="term" value="P:proteolysis"/>
    <property type="evidence" value="ECO:0007669"/>
    <property type="project" value="UniProtKB-KW"/>
</dbReference>
<evidence type="ECO:0000256" key="12">
    <source>
        <dbReference type="ARBA" id="ARBA00023157"/>
    </source>
</evidence>
<dbReference type="SUPFAM" id="SSF53187">
    <property type="entry name" value="Zn-dependent exopeptidases"/>
    <property type="match status" value="1"/>
</dbReference>
<evidence type="ECO:0000256" key="7">
    <source>
        <dbReference type="ARBA" id="ARBA00022670"/>
    </source>
</evidence>
<dbReference type="Pfam" id="PF00246">
    <property type="entry name" value="Peptidase_M14"/>
    <property type="match status" value="1"/>
</dbReference>
<dbReference type="PANTHER" id="PTHR11705:SF143">
    <property type="entry name" value="SLL0236 PROTEIN"/>
    <property type="match status" value="1"/>
</dbReference>
<proteinExistence type="inferred from homology"/>
<keyword evidence="10" id="KW-0862">Zinc</keyword>
<keyword evidence="6 16" id="KW-0121">Carboxypeptidase</keyword>
<dbReference type="CDD" id="cd03860">
    <property type="entry name" value="M14_CP_A-B_like"/>
    <property type="match status" value="1"/>
</dbReference>
<comment type="subcellular location">
    <subcellularLocation>
        <location evidence="3">Secreted</location>
    </subcellularLocation>
</comment>
<keyword evidence="11" id="KW-0482">Metalloprotease</keyword>
<keyword evidence="8" id="KW-0479">Metal-binding</keyword>
<keyword evidence="12" id="KW-1015">Disulfide bond</keyword>
<keyword evidence="9" id="KW-0378">Hydrolase</keyword>
<dbReference type="Proteomes" id="UP000070444">
    <property type="component" value="Unassembled WGS sequence"/>
</dbReference>
<dbReference type="PANTHER" id="PTHR11705">
    <property type="entry name" value="PROTEASE FAMILY M14 CARBOXYPEPTIDASE A,B"/>
    <property type="match status" value="1"/>
</dbReference>
<protein>
    <recommendedName>
        <fullName evidence="13">Carboxypeptidase M14A</fullName>
    </recommendedName>
</protein>
<dbReference type="EMBL" id="KQ964456">
    <property type="protein sequence ID" value="KXN72301.1"/>
    <property type="molecule type" value="Genomic_DNA"/>
</dbReference>
<feature type="non-terminal residue" evidence="16">
    <location>
        <position position="1"/>
    </location>
</feature>
<evidence type="ECO:0000256" key="9">
    <source>
        <dbReference type="ARBA" id="ARBA00022801"/>
    </source>
</evidence>
<evidence type="ECO:0000256" key="2">
    <source>
        <dbReference type="ARBA" id="ARBA00003091"/>
    </source>
</evidence>
<sequence length="287" mass="32058">YHSTKDIYQFMDRLISKHSSIAKSFDVGKTYKGQTIRGVKISKGNGSNKKAWILHGGIHSREWITVSTVSYLMDQLITQSESNSKIKNLLNNFDVYLIPVVNVDGYEHTRTQDRYWRKNLQPIPGTQCTGVDLNRNWDYQWSNSGKDPCKEDYPGTGAFTAPETSNLAKFISNVPNKSVYIDVHAYGNMWMYPYGYKCDQAETSSELHTLSQIATKAMVQEGGPQFKYGSICKTIYPALGSSVDWGYGVAKVKYPFAVELKGSPETGGFVQPASAIIPQGKEFTAAI</sequence>
<evidence type="ECO:0000259" key="15">
    <source>
        <dbReference type="PROSITE" id="PS52035"/>
    </source>
</evidence>
<evidence type="ECO:0000256" key="6">
    <source>
        <dbReference type="ARBA" id="ARBA00022645"/>
    </source>
</evidence>
<comment type="similarity">
    <text evidence="4 14">Belongs to the peptidase M14 family.</text>
</comment>
<evidence type="ECO:0000256" key="5">
    <source>
        <dbReference type="ARBA" id="ARBA00022525"/>
    </source>
</evidence>
<dbReference type="GO" id="GO:0008270">
    <property type="term" value="F:zinc ion binding"/>
    <property type="evidence" value="ECO:0007669"/>
    <property type="project" value="InterPro"/>
</dbReference>
<keyword evidence="17" id="KW-1185">Reference proteome</keyword>
<dbReference type="AlphaFoldDB" id="A0A137PBI4"/>
<evidence type="ECO:0000256" key="11">
    <source>
        <dbReference type="ARBA" id="ARBA00023049"/>
    </source>
</evidence>
<evidence type="ECO:0000256" key="4">
    <source>
        <dbReference type="ARBA" id="ARBA00005988"/>
    </source>
</evidence>
<evidence type="ECO:0000256" key="13">
    <source>
        <dbReference type="ARBA" id="ARBA00081330"/>
    </source>
</evidence>
<feature type="non-terminal residue" evidence="16">
    <location>
        <position position="287"/>
    </location>
</feature>
<gene>
    <name evidence="16" type="ORF">CONCODRAFT_30617</name>
</gene>
<comment type="function">
    <text evidence="2">Extracellular metalloprotease that contributes to pathogenicity.</text>
</comment>
<reference evidence="16 17" key="1">
    <citation type="journal article" date="2015" name="Genome Biol. Evol.">
        <title>Phylogenomic analyses indicate that early fungi evolved digesting cell walls of algal ancestors of land plants.</title>
        <authorList>
            <person name="Chang Y."/>
            <person name="Wang S."/>
            <person name="Sekimoto S."/>
            <person name="Aerts A.L."/>
            <person name="Choi C."/>
            <person name="Clum A."/>
            <person name="LaButti K.M."/>
            <person name="Lindquist E.A."/>
            <person name="Yee Ngan C."/>
            <person name="Ohm R.A."/>
            <person name="Salamov A.A."/>
            <person name="Grigoriev I.V."/>
            <person name="Spatafora J.W."/>
            <person name="Berbee M.L."/>
        </authorList>
    </citation>
    <scope>NUCLEOTIDE SEQUENCE [LARGE SCALE GENOMIC DNA]</scope>
    <source>
        <strain evidence="16 17">NRRL 28638</strain>
    </source>
</reference>
<feature type="active site" description="Proton donor/acceptor" evidence="14">
    <location>
        <position position="259"/>
    </location>
</feature>
<name>A0A137PBI4_CONC2</name>
<dbReference type="GO" id="GO:0004181">
    <property type="term" value="F:metallocarboxypeptidase activity"/>
    <property type="evidence" value="ECO:0007669"/>
    <property type="project" value="InterPro"/>
</dbReference>
<feature type="domain" description="Peptidase M14" evidence="15">
    <location>
        <begin position="1"/>
        <end position="287"/>
    </location>
</feature>
<organism evidence="16 17">
    <name type="scientific">Conidiobolus coronatus (strain ATCC 28846 / CBS 209.66 / NRRL 28638)</name>
    <name type="common">Delacroixia coronata</name>
    <dbReference type="NCBI Taxonomy" id="796925"/>
    <lineage>
        <taxon>Eukaryota</taxon>
        <taxon>Fungi</taxon>
        <taxon>Fungi incertae sedis</taxon>
        <taxon>Zoopagomycota</taxon>
        <taxon>Entomophthoromycotina</taxon>
        <taxon>Entomophthoromycetes</taxon>
        <taxon>Entomophthorales</taxon>
        <taxon>Ancylistaceae</taxon>
        <taxon>Conidiobolus</taxon>
    </lineage>
</organism>
<dbReference type="Gene3D" id="3.40.630.10">
    <property type="entry name" value="Zn peptidases"/>
    <property type="match status" value="1"/>
</dbReference>
<evidence type="ECO:0000256" key="14">
    <source>
        <dbReference type="PROSITE-ProRule" id="PRU01379"/>
    </source>
</evidence>
<evidence type="ECO:0000256" key="10">
    <source>
        <dbReference type="ARBA" id="ARBA00022833"/>
    </source>
</evidence>
<dbReference type="OMA" id="WSYDSGI"/>
<dbReference type="SMART" id="SM00631">
    <property type="entry name" value="Zn_pept"/>
    <property type="match status" value="1"/>
</dbReference>
<dbReference type="OrthoDB" id="3626597at2759"/>
<comment type="cofactor">
    <cofactor evidence="1">
        <name>Zn(2+)</name>
        <dbReference type="ChEBI" id="CHEBI:29105"/>
    </cofactor>
</comment>
<evidence type="ECO:0000313" key="16">
    <source>
        <dbReference type="EMBL" id="KXN72301.1"/>
    </source>
</evidence>
<dbReference type="FunFam" id="3.40.630.10:FF:000040">
    <property type="entry name" value="zinc carboxypeptidase"/>
    <property type="match status" value="1"/>
</dbReference>
<evidence type="ECO:0000256" key="3">
    <source>
        <dbReference type="ARBA" id="ARBA00004613"/>
    </source>
</evidence>
<dbReference type="PRINTS" id="PR00765">
    <property type="entry name" value="CRBOXYPTASEA"/>
</dbReference>
<keyword evidence="7" id="KW-0645">Protease</keyword>
<accession>A0A137PBI4</accession>
<dbReference type="InterPro" id="IPR000834">
    <property type="entry name" value="Peptidase_M14"/>
</dbReference>
<evidence type="ECO:0000256" key="1">
    <source>
        <dbReference type="ARBA" id="ARBA00001947"/>
    </source>
</evidence>
<keyword evidence="5" id="KW-0964">Secreted</keyword>
<evidence type="ECO:0000313" key="17">
    <source>
        <dbReference type="Proteomes" id="UP000070444"/>
    </source>
</evidence>